<evidence type="ECO:0000259" key="15">
    <source>
        <dbReference type="Pfam" id="PF20659"/>
    </source>
</evidence>
<evidence type="ECO:0000256" key="4">
    <source>
        <dbReference type="ARBA" id="ARBA00022532"/>
    </source>
</evidence>
<dbReference type="Proteomes" id="UP000663889">
    <property type="component" value="Unassembled WGS sequence"/>
</dbReference>
<evidence type="ECO:0000259" key="12">
    <source>
        <dbReference type="Pfam" id="PF01274"/>
    </source>
</evidence>
<dbReference type="Proteomes" id="UP000663874">
    <property type="component" value="Unassembled WGS sequence"/>
</dbReference>
<evidence type="ECO:0000256" key="7">
    <source>
        <dbReference type="ARBA" id="ARBA00022842"/>
    </source>
</evidence>
<dbReference type="GO" id="GO:0006097">
    <property type="term" value="P:glyoxylate cycle"/>
    <property type="evidence" value="ECO:0007669"/>
    <property type="project" value="UniProtKB-KW"/>
</dbReference>
<dbReference type="Pfam" id="PF01274">
    <property type="entry name" value="MS_TIM-barrel"/>
    <property type="match status" value="1"/>
</dbReference>
<keyword evidence="7" id="KW-0460">Magnesium</keyword>
<evidence type="ECO:0000256" key="6">
    <source>
        <dbReference type="ARBA" id="ARBA00022723"/>
    </source>
</evidence>
<dbReference type="Gene3D" id="1.20.1220.12">
    <property type="entry name" value="Malate synthase, domain III"/>
    <property type="match status" value="1"/>
</dbReference>
<dbReference type="GO" id="GO:0004474">
    <property type="term" value="F:malate synthase activity"/>
    <property type="evidence" value="ECO:0007669"/>
    <property type="project" value="UniProtKB-EC"/>
</dbReference>
<accession>A0A815D0W6</accession>
<name>A0A815D0W6_9BILA</name>
<dbReference type="InterPro" id="IPR044856">
    <property type="entry name" value="Malate_synth_C_sf"/>
</dbReference>
<evidence type="ECO:0000256" key="9">
    <source>
        <dbReference type="ARBA" id="ARBA00047918"/>
    </source>
</evidence>
<keyword evidence="4" id="KW-0816">Tricarboxylic acid cycle</keyword>
<dbReference type="Gene3D" id="3.20.20.360">
    <property type="entry name" value="Malate synthase, domain 3"/>
    <property type="match status" value="2"/>
</dbReference>
<dbReference type="NCBIfam" id="TIGR01345">
    <property type="entry name" value="malate_syn_G"/>
    <property type="match status" value="1"/>
</dbReference>
<dbReference type="InterPro" id="IPR046363">
    <property type="entry name" value="MS_N_TIM-barrel_dom"/>
</dbReference>
<comment type="catalytic activity">
    <reaction evidence="9">
        <text>glyoxylate + acetyl-CoA + H2O = (S)-malate + CoA + H(+)</text>
        <dbReference type="Rhea" id="RHEA:18181"/>
        <dbReference type="ChEBI" id="CHEBI:15377"/>
        <dbReference type="ChEBI" id="CHEBI:15378"/>
        <dbReference type="ChEBI" id="CHEBI:15589"/>
        <dbReference type="ChEBI" id="CHEBI:36655"/>
        <dbReference type="ChEBI" id="CHEBI:57287"/>
        <dbReference type="ChEBI" id="CHEBI:57288"/>
        <dbReference type="EC" id="2.3.3.9"/>
    </reaction>
</comment>
<sequence>MASGRVRIGALQVSKVLYNFVNQEVVPGTNINPYSFWNGVQTIISEFGPINRALLKKRDDLQAKIDEWHRTHKGQHNDIAAYKAFLYKIGYLYPRNNTDNFQINTSNVDDEIAIQTGPQLVVPLMNARFTLNAANARWGSLYDALYGTDVIPENDGCEKTTTYNKKRGDKVIAFTRKFLDQYIPLANNLSHVNAKKYSVETGELKVTLQNDSVVGLKSPAQFVGYQGDADTPKSILLVHHGIHIEIQIDRPNSRNDPAGIKDVFLESAITTIVDCEDSVAAVDADDKVELYRNWLGLMKGNLEAEFPKGKKTITRKLNQDRIYISKSGTKVQLPGRSLLFIRHVGHLLYTDAILDKENHEIPEGILDVVITTLIALHDLKSTSMHGIKNSRTGSIYIVKPKQHGPEEVAFTSRLFSRVEDVLQLPRNTLKMGVMDEERRTTLNLSACIHEAKDRLVFINTGFLDRTGDDIHTSMEAGPIVPKGQMKEAKWLIAYEKNNVNIGLRHGLPGKAQIGKGMWAMPDMMAAMIQQKIVHPQAGANCAWVPSPTAATLHAVHYHQVDVFARQIELSSKSSLSNDYLDDLLIIPVLTTNLSSKEIQHELDNNAQSILGYVVRWIDQGIGCSKVPDINNIGLMEDRATLRIASQLIANWLRHKIVTKQQIIQTFQRMAQVVDKQNADIPDYQPMAVNFDQNIAFQAALELVLDGTMQPNGYTEPILHRRRREFKARQQQQQQQREGSQKKPVLPLRSSL</sequence>
<feature type="domain" description="Malate synthase G alpha-beta insertion" evidence="14">
    <location>
        <begin position="163"/>
        <end position="239"/>
    </location>
</feature>
<keyword evidence="6" id="KW-0479">Metal-binding</keyword>
<proteinExistence type="inferred from homology"/>
<keyword evidence="8" id="KW-0558">Oxidation</keyword>
<evidence type="ECO:0000256" key="11">
    <source>
        <dbReference type="SAM" id="MobiDB-lite"/>
    </source>
</evidence>
<dbReference type="InterPro" id="IPR048355">
    <property type="entry name" value="MS_C"/>
</dbReference>
<dbReference type="EMBL" id="CAJOBE010000050">
    <property type="protein sequence ID" value="CAF3552544.1"/>
    <property type="molecule type" value="Genomic_DNA"/>
</dbReference>
<evidence type="ECO:0000256" key="8">
    <source>
        <dbReference type="ARBA" id="ARBA00023097"/>
    </source>
</evidence>
<keyword evidence="5" id="KW-0808">Transferase</keyword>
<keyword evidence="2" id="KW-0329">Glyoxylate bypass</keyword>
<dbReference type="InterPro" id="IPR048356">
    <property type="entry name" value="MS_N"/>
</dbReference>
<feature type="active site" description="Proton donor" evidence="10">
    <location>
        <position position="637"/>
    </location>
</feature>
<evidence type="ECO:0000256" key="5">
    <source>
        <dbReference type="ARBA" id="ARBA00022679"/>
    </source>
</evidence>
<evidence type="ECO:0000259" key="14">
    <source>
        <dbReference type="Pfam" id="PF20658"/>
    </source>
</evidence>
<dbReference type="InterPro" id="IPR048357">
    <property type="entry name" value="MSG_insertion"/>
</dbReference>
<reference evidence="16" key="1">
    <citation type="submission" date="2021-02" db="EMBL/GenBank/DDBJ databases">
        <authorList>
            <person name="Nowell W R."/>
        </authorList>
    </citation>
    <scope>NUCLEOTIDE SEQUENCE</scope>
</reference>
<organism evidence="16 18">
    <name type="scientific">Rotaria sordida</name>
    <dbReference type="NCBI Taxonomy" id="392033"/>
    <lineage>
        <taxon>Eukaryota</taxon>
        <taxon>Metazoa</taxon>
        <taxon>Spiralia</taxon>
        <taxon>Gnathifera</taxon>
        <taxon>Rotifera</taxon>
        <taxon>Eurotatoria</taxon>
        <taxon>Bdelloidea</taxon>
        <taxon>Philodinida</taxon>
        <taxon>Philodinidae</taxon>
        <taxon>Rotaria</taxon>
    </lineage>
</organism>
<feature type="domain" description="Malate synthase N-terminal" evidence="13">
    <location>
        <begin position="17"/>
        <end position="72"/>
    </location>
</feature>
<dbReference type="PANTHER" id="PTHR42739">
    <property type="entry name" value="MALATE SYNTHASE G"/>
    <property type="match status" value="1"/>
</dbReference>
<evidence type="ECO:0008006" key="19">
    <source>
        <dbReference type="Google" id="ProtNLM"/>
    </source>
</evidence>
<evidence type="ECO:0000256" key="10">
    <source>
        <dbReference type="PIRSR" id="PIRSR601465-50"/>
    </source>
</evidence>
<dbReference type="Pfam" id="PF20658">
    <property type="entry name" value="MSG_insertion"/>
    <property type="match status" value="1"/>
</dbReference>
<dbReference type="GO" id="GO:0000287">
    <property type="term" value="F:magnesium ion binding"/>
    <property type="evidence" value="ECO:0007669"/>
    <property type="project" value="TreeGrafter"/>
</dbReference>
<feature type="region of interest" description="Disordered" evidence="11">
    <location>
        <begin position="723"/>
        <end position="751"/>
    </location>
</feature>
<dbReference type="InterPro" id="IPR006253">
    <property type="entry name" value="Malate_synthG"/>
</dbReference>
<dbReference type="GO" id="GO:0006099">
    <property type="term" value="P:tricarboxylic acid cycle"/>
    <property type="evidence" value="ECO:0007669"/>
    <property type="project" value="UniProtKB-KW"/>
</dbReference>
<dbReference type="HAMAP" id="MF_00641">
    <property type="entry name" value="Malate_synth_G"/>
    <property type="match status" value="1"/>
</dbReference>
<dbReference type="NCBIfam" id="NF002825">
    <property type="entry name" value="PRK02999.1"/>
    <property type="match status" value="1"/>
</dbReference>
<dbReference type="Pfam" id="PF20659">
    <property type="entry name" value="MS_C"/>
    <property type="match status" value="1"/>
</dbReference>
<feature type="domain" description="Malate synthase C-terminal" evidence="15">
    <location>
        <begin position="597"/>
        <end position="699"/>
    </location>
</feature>
<dbReference type="PANTHER" id="PTHR42739:SF1">
    <property type="entry name" value="MALATE SYNTHASE G"/>
    <property type="match status" value="1"/>
</dbReference>
<dbReference type="AlphaFoldDB" id="A0A815D0W6"/>
<feature type="active site" description="Proton acceptor" evidence="10">
    <location>
        <position position="342"/>
    </location>
</feature>
<dbReference type="SUPFAM" id="SSF51645">
    <property type="entry name" value="Malate synthase G"/>
    <property type="match status" value="1"/>
</dbReference>
<gene>
    <name evidence="17" type="ORF">FNK824_LOCUS1032</name>
    <name evidence="16" type="ORF">SEV965_LOCUS25760</name>
</gene>
<dbReference type="GO" id="GO:0009436">
    <property type="term" value="P:glyoxylate catabolic process"/>
    <property type="evidence" value="ECO:0007669"/>
    <property type="project" value="TreeGrafter"/>
</dbReference>
<dbReference type="InterPro" id="IPR011076">
    <property type="entry name" value="Malate_synth_sf"/>
</dbReference>
<evidence type="ECO:0000313" key="16">
    <source>
        <dbReference type="EMBL" id="CAF1290798.1"/>
    </source>
</evidence>
<keyword evidence="3" id="KW-0963">Cytoplasm</keyword>
<evidence type="ECO:0000313" key="17">
    <source>
        <dbReference type="EMBL" id="CAF3552544.1"/>
    </source>
</evidence>
<evidence type="ECO:0000256" key="1">
    <source>
        <dbReference type="ARBA" id="ARBA00001946"/>
    </source>
</evidence>
<dbReference type="Pfam" id="PF20656">
    <property type="entry name" value="MS_N"/>
    <property type="match status" value="1"/>
</dbReference>
<dbReference type="EMBL" id="CAJNOU010002110">
    <property type="protein sequence ID" value="CAF1290798.1"/>
    <property type="molecule type" value="Genomic_DNA"/>
</dbReference>
<evidence type="ECO:0000256" key="3">
    <source>
        <dbReference type="ARBA" id="ARBA00022490"/>
    </source>
</evidence>
<comment type="caution">
    <text evidence="16">The sequence shown here is derived from an EMBL/GenBank/DDBJ whole genome shotgun (WGS) entry which is preliminary data.</text>
</comment>
<evidence type="ECO:0000259" key="13">
    <source>
        <dbReference type="Pfam" id="PF20656"/>
    </source>
</evidence>
<dbReference type="InterPro" id="IPR001465">
    <property type="entry name" value="Malate_synthase_TIM"/>
</dbReference>
<dbReference type="FunFam" id="3.20.20.360:FF:000003">
    <property type="entry name" value="Malate synthase G"/>
    <property type="match status" value="1"/>
</dbReference>
<dbReference type="GO" id="GO:0005829">
    <property type="term" value="C:cytosol"/>
    <property type="evidence" value="ECO:0007669"/>
    <property type="project" value="TreeGrafter"/>
</dbReference>
<evidence type="ECO:0000256" key="2">
    <source>
        <dbReference type="ARBA" id="ARBA00022435"/>
    </source>
</evidence>
<feature type="domain" description="Malate synthase TIM barrel" evidence="12">
    <location>
        <begin position="339"/>
        <end position="583"/>
    </location>
</feature>
<comment type="cofactor">
    <cofactor evidence="1">
        <name>Mg(2+)</name>
        <dbReference type="ChEBI" id="CHEBI:18420"/>
    </cofactor>
</comment>
<evidence type="ECO:0000313" key="18">
    <source>
        <dbReference type="Proteomes" id="UP000663889"/>
    </source>
</evidence>
<protein>
    <recommendedName>
        <fullName evidence="19">Malate synthase</fullName>
    </recommendedName>
</protein>